<evidence type="ECO:0000313" key="3">
    <source>
        <dbReference type="Proteomes" id="UP001153076"/>
    </source>
</evidence>
<dbReference type="EMBL" id="JAKOGI010003054">
    <property type="protein sequence ID" value="KAJ8420912.1"/>
    <property type="molecule type" value="Genomic_DNA"/>
</dbReference>
<evidence type="ECO:0000256" key="1">
    <source>
        <dbReference type="SAM" id="MobiDB-lite"/>
    </source>
</evidence>
<keyword evidence="3" id="KW-1185">Reference proteome</keyword>
<feature type="region of interest" description="Disordered" evidence="1">
    <location>
        <begin position="16"/>
        <end position="54"/>
    </location>
</feature>
<feature type="compositionally biased region" description="Basic and acidic residues" evidence="1">
    <location>
        <begin position="17"/>
        <end position="42"/>
    </location>
</feature>
<feature type="region of interest" description="Disordered" evidence="1">
    <location>
        <begin position="83"/>
        <end position="114"/>
    </location>
</feature>
<gene>
    <name evidence="2" type="ORF">Cgig2_011989</name>
</gene>
<feature type="region of interest" description="Disordered" evidence="1">
    <location>
        <begin position="187"/>
        <end position="210"/>
    </location>
</feature>
<proteinExistence type="predicted"/>
<sequence>MEAINSVRLLPYFDYIPTHEGKPSHRSERVPSPRCTEREREVSWSNRSGRPYTEQLGRRAAARPSGQPMQWPNQQLLRLPIQPIPDELPGSRNKSRSPSVRGRSQVGDGSVRDTVPTVTVHEVLRRRSAVRSRAERLVTCKNFEAQTAEEKSFCCRGGAPSGNPHQGVGNSRLANCSSLLHPVQRKNHQCSALRESQDAYGRPLRWDDRS</sequence>
<protein>
    <submittedName>
        <fullName evidence="2">Uncharacterized protein</fullName>
    </submittedName>
</protein>
<comment type="caution">
    <text evidence="2">The sequence shown here is derived from an EMBL/GenBank/DDBJ whole genome shotgun (WGS) entry which is preliminary data.</text>
</comment>
<name>A0A9Q1GKF6_9CARY</name>
<dbReference type="AlphaFoldDB" id="A0A9Q1GKF6"/>
<organism evidence="2 3">
    <name type="scientific">Carnegiea gigantea</name>
    <dbReference type="NCBI Taxonomy" id="171969"/>
    <lineage>
        <taxon>Eukaryota</taxon>
        <taxon>Viridiplantae</taxon>
        <taxon>Streptophyta</taxon>
        <taxon>Embryophyta</taxon>
        <taxon>Tracheophyta</taxon>
        <taxon>Spermatophyta</taxon>
        <taxon>Magnoliopsida</taxon>
        <taxon>eudicotyledons</taxon>
        <taxon>Gunneridae</taxon>
        <taxon>Pentapetalae</taxon>
        <taxon>Caryophyllales</taxon>
        <taxon>Cactineae</taxon>
        <taxon>Cactaceae</taxon>
        <taxon>Cactoideae</taxon>
        <taxon>Echinocereeae</taxon>
        <taxon>Carnegiea</taxon>
    </lineage>
</organism>
<evidence type="ECO:0000313" key="2">
    <source>
        <dbReference type="EMBL" id="KAJ8420912.1"/>
    </source>
</evidence>
<accession>A0A9Q1GKF6</accession>
<dbReference type="Proteomes" id="UP001153076">
    <property type="component" value="Unassembled WGS sequence"/>
</dbReference>
<reference evidence="2" key="1">
    <citation type="submission" date="2022-04" db="EMBL/GenBank/DDBJ databases">
        <title>Carnegiea gigantea Genome sequencing and assembly v2.</title>
        <authorList>
            <person name="Copetti D."/>
            <person name="Sanderson M.J."/>
            <person name="Burquez A."/>
            <person name="Wojciechowski M.F."/>
        </authorList>
    </citation>
    <scope>NUCLEOTIDE SEQUENCE</scope>
    <source>
        <strain evidence="2">SGP5-SGP5p</strain>
        <tissue evidence="2">Aerial part</tissue>
    </source>
</reference>